<evidence type="ECO:0000313" key="2">
    <source>
        <dbReference type="Proteomes" id="UP000324222"/>
    </source>
</evidence>
<gene>
    <name evidence="1" type="ORF">E2C01_029407</name>
</gene>
<proteinExistence type="predicted"/>
<comment type="caution">
    <text evidence="1">The sequence shown here is derived from an EMBL/GenBank/DDBJ whole genome shotgun (WGS) entry which is preliminary data.</text>
</comment>
<dbReference type="Proteomes" id="UP000324222">
    <property type="component" value="Unassembled WGS sequence"/>
</dbReference>
<protein>
    <submittedName>
        <fullName evidence="1">Uncharacterized protein</fullName>
    </submittedName>
</protein>
<keyword evidence="2" id="KW-1185">Reference proteome</keyword>
<name>A0A5B7ERS9_PORTR</name>
<sequence length="112" mass="12527">MYCGRGYYCAVRPHGTPRSQSPLTQLKGRTHARLATYLPAFFDWSSCQAHPVYLYSLLSTVTPQCVDCNSASSRKLQASFKPPDYKSLVTGYFSSLHALAPKLPSITLYFLQ</sequence>
<accession>A0A5B7ERS9</accession>
<reference evidence="1 2" key="1">
    <citation type="submission" date="2019-05" db="EMBL/GenBank/DDBJ databases">
        <title>Another draft genome of Portunus trituberculatus and its Hox gene families provides insights of decapod evolution.</title>
        <authorList>
            <person name="Jeong J.-H."/>
            <person name="Song I."/>
            <person name="Kim S."/>
            <person name="Choi T."/>
            <person name="Kim D."/>
            <person name="Ryu S."/>
            <person name="Kim W."/>
        </authorList>
    </citation>
    <scope>NUCLEOTIDE SEQUENCE [LARGE SCALE GENOMIC DNA]</scope>
    <source>
        <tissue evidence="1">Muscle</tissue>
    </source>
</reference>
<dbReference type="EMBL" id="VSRR010003393">
    <property type="protein sequence ID" value="MPC35967.1"/>
    <property type="molecule type" value="Genomic_DNA"/>
</dbReference>
<dbReference type="AlphaFoldDB" id="A0A5B7ERS9"/>
<organism evidence="1 2">
    <name type="scientific">Portunus trituberculatus</name>
    <name type="common">Swimming crab</name>
    <name type="synonym">Neptunus trituberculatus</name>
    <dbReference type="NCBI Taxonomy" id="210409"/>
    <lineage>
        <taxon>Eukaryota</taxon>
        <taxon>Metazoa</taxon>
        <taxon>Ecdysozoa</taxon>
        <taxon>Arthropoda</taxon>
        <taxon>Crustacea</taxon>
        <taxon>Multicrustacea</taxon>
        <taxon>Malacostraca</taxon>
        <taxon>Eumalacostraca</taxon>
        <taxon>Eucarida</taxon>
        <taxon>Decapoda</taxon>
        <taxon>Pleocyemata</taxon>
        <taxon>Brachyura</taxon>
        <taxon>Eubrachyura</taxon>
        <taxon>Portunoidea</taxon>
        <taxon>Portunidae</taxon>
        <taxon>Portuninae</taxon>
        <taxon>Portunus</taxon>
    </lineage>
</organism>
<evidence type="ECO:0000313" key="1">
    <source>
        <dbReference type="EMBL" id="MPC35967.1"/>
    </source>
</evidence>